<name>A0A8J3DG12_9HYPH</name>
<keyword evidence="3" id="KW-1185">Reference proteome</keyword>
<gene>
    <name evidence="2" type="ORF">GCM10010136_12230</name>
</gene>
<feature type="domain" description="LysR substrate-binding" evidence="1">
    <location>
        <begin position="11"/>
        <end position="204"/>
    </location>
</feature>
<proteinExistence type="predicted"/>
<evidence type="ECO:0000313" key="3">
    <source>
        <dbReference type="Proteomes" id="UP000641137"/>
    </source>
</evidence>
<evidence type="ECO:0000313" key="2">
    <source>
        <dbReference type="EMBL" id="GHC67813.1"/>
    </source>
</evidence>
<evidence type="ECO:0000259" key="1">
    <source>
        <dbReference type="Pfam" id="PF03466"/>
    </source>
</evidence>
<comment type="caution">
    <text evidence="2">The sequence shown here is derived from an EMBL/GenBank/DDBJ whole genome shotgun (WGS) entry which is preliminary data.</text>
</comment>
<dbReference type="AlphaFoldDB" id="A0A8J3DG12"/>
<dbReference type="Gene3D" id="3.40.190.290">
    <property type="match status" value="1"/>
</dbReference>
<dbReference type="GO" id="GO:0006355">
    <property type="term" value="P:regulation of DNA-templated transcription"/>
    <property type="evidence" value="ECO:0007669"/>
    <property type="project" value="TreeGrafter"/>
</dbReference>
<dbReference type="SUPFAM" id="SSF53850">
    <property type="entry name" value="Periplasmic binding protein-like II"/>
    <property type="match status" value="1"/>
</dbReference>
<dbReference type="Proteomes" id="UP000641137">
    <property type="component" value="Unassembled WGS sequence"/>
</dbReference>
<dbReference type="InterPro" id="IPR050950">
    <property type="entry name" value="HTH-type_LysR_regulators"/>
</dbReference>
<dbReference type="PANTHER" id="PTHR30419">
    <property type="entry name" value="HTH-TYPE TRANSCRIPTIONAL REGULATOR YBHD"/>
    <property type="match status" value="1"/>
</dbReference>
<sequence>MRGELGDFAKGLKAQITLLANTAAVSEFLPQALAPFLQKHSHIDIDLKERQSSDIVKAIRHGLADIGIVSDASDVEGLETAPFAADQLVVAVPDGHRLSERASVAFDEILSESMIGMSPGSALQDYLGVQADRLGKSLAFRVRLPVFSGMIEMVRHAVGIAVVPERAAQGARTILLDEAWAKRRLLLCVRSRDELSPQARILFQDLEMFFKDASLKNNAADRKPAPFAP</sequence>
<protein>
    <recommendedName>
        <fullName evidence="1">LysR substrate-binding domain-containing protein</fullName>
    </recommendedName>
</protein>
<organism evidence="2 3">
    <name type="scientific">Limoniibacter endophyticus</name>
    <dbReference type="NCBI Taxonomy" id="1565040"/>
    <lineage>
        <taxon>Bacteria</taxon>
        <taxon>Pseudomonadati</taxon>
        <taxon>Pseudomonadota</taxon>
        <taxon>Alphaproteobacteria</taxon>
        <taxon>Hyphomicrobiales</taxon>
        <taxon>Bartonellaceae</taxon>
        <taxon>Limoniibacter</taxon>
    </lineage>
</organism>
<dbReference type="GO" id="GO:0005829">
    <property type="term" value="C:cytosol"/>
    <property type="evidence" value="ECO:0007669"/>
    <property type="project" value="TreeGrafter"/>
</dbReference>
<dbReference type="Pfam" id="PF03466">
    <property type="entry name" value="LysR_substrate"/>
    <property type="match status" value="1"/>
</dbReference>
<dbReference type="InterPro" id="IPR005119">
    <property type="entry name" value="LysR_subst-bd"/>
</dbReference>
<dbReference type="CDD" id="cd08421">
    <property type="entry name" value="PBP2_LTTR_like_1"/>
    <property type="match status" value="1"/>
</dbReference>
<dbReference type="PANTHER" id="PTHR30419:SF2">
    <property type="entry name" value="LYSR FAMILY TRANSCRIPTIONAL REGULATOR"/>
    <property type="match status" value="1"/>
</dbReference>
<reference evidence="2" key="1">
    <citation type="journal article" date="2014" name="Int. J. Syst. Evol. Microbiol.">
        <title>Complete genome sequence of Corynebacterium casei LMG S-19264T (=DSM 44701T), isolated from a smear-ripened cheese.</title>
        <authorList>
            <consortium name="US DOE Joint Genome Institute (JGI-PGF)"/>
            <person name="Walter F."/>
            <person name="Albersmeier A."/>
            <person name="Kalinowski J."/>
            <person name="Ruckert C."/>
        </authorList>
    </citation>
    <scope>NUCLEOTIDE SEQUENCE</scope>
    <source>
        <strain evidence="2">KCTC 42097</strain>
    </source>
</reference>
<dbReference type="EMBL" id="BMZO01000003">
    <property type="protein sequence ID" value="GHC67813.1"/>
    <property type="molecule type" value="Genomic_DNA"/>
</dbReference>
<reference evidence="2" key="2">
    <citation type="submission" date="2020-09" db="EMBL/GenBank/DDBJ databases">
        <authorList>
            <person name="Sun Q."/>
            <person name="Kim S."/>
        </authorList>
    </citation>
    <scope>NUCLEOTIDE SEQUENCE</scope>
    <source>
        <strain evidence="2">KCTC 42097</strain>
    </source>
</reference>
<accession>A0A8J3DG12</accession>